<dbReference type="AlphaFoldDB" id="A0A6C0LT47"/>
<reference evidence="1" key="1">
    <citation type="journal article" date="2020" name="Nature">
        <title>Giant virus diversity and host interactions through global metagenomics.</title>
        <authorList>
            <person name="Schulz F."/>
            <person name="Roux S."/>
            <person name="Paez-Espino D."/>
            <person name="Jungbluth S."/>
            <person name="Walsh D.A."/>
            <person name="Denef V.J."/>
            <person name="McMahon K.D."/>
            <person name="Konstantinidis K.T."/>
            <person name="Eloe-Fadrosh E.A."/>
            <person name="Kyrpides N.C."/>
            <person name="Woyke T."/>
        </authorList>
    </citation>
    <scope>NUCLEOTIDE SEQUENCE</scope>
    <source>
        <strain evidence="1">GVMAG-S-1014582-52</strain>
    </source>
</reference>
<proteinExistence type="predicted"/>
<protein>
    <submittedName>
        <fullName evidence="1">Uncharacterized protein</fullName>
    </submittedName>
</protein>
<sequence>MNNVNVLFYSNHCEPSRLLLSMMNNENITRFFFLICTDNNKNIPPQITITPTIVIRGVSSPYIAGDAFVWLSKIKQWKVHRNLQKMSTMQQKYITDMNSNLVGDNIYHGFSKEEMNGMSDMFAYLSTDEAIQHSYFDYSKIGQENIITPPNEDEKFLRINENKHKQLKNILESERYKQDEAFKQTIENFKKVVNNNPDIYLK</sequence>
<evidence type="ECO:0000313" key="1">
    <source>
        <dbReference type="EMBL" id="QHU33185.1"/>
    </source>
</evidence>
<organism evidence="1">
    <name type="scientific">viral metagenome</name>
    <dbReference type="NCBI Taxonomy" id="1070528"/>
    <lineage>
        <taxon>unclassified sequences</taxon>
        <taxon>metagenomes</taxon>
        <taxon>organismal metagenomes</taxon>
    </lineage>
</organism>
<name>A0A6C0LT47_9ZZZZ</name>
<dbReference type="EMBL" id="MN740556">
    <property type="protein sequence ID" value="QHU33185.1"/>
    <property type="molecule type" value="Genomic_DNA"/>
</dbReference>
<accession>A0A6C0LT47</accession>